<evidence type="ECO:0000256" key="1">
    <source>
        <dbReference type="SAM" id="Phobius"/>
    </source>
</evidence>
<keyword evidence="1" id="KW-0812">Transmembrane</keyword>
<gene>
    <name evidence="2" type="ORF">T10_3785</name>
</gene>
<protein>
    <submittedName>
        <fullName evidence="2">Uncharacterized protein</fullName>
    </submittedName>
</protein>
<keyword evidence="1" id="KW-0472">Membrane</keyword>
<accession>A0A0V1N7D0</accession>
<evidence type="ECO:0000313" key="2">
    <source>
        <dbReference type="EMBL" id="KRZ79913.1"/>
    </source>
</evidence>
<comment type="caution">
    <text evidence="2">The sequence shown here is derived from an EMBL/GenBank/DDBJ whole genome shotgun (WGS) entry which is preliminary data.</text>
</comment>
<organism evidence="2 3">
    <name type="scientific">Trichinella papuae</name>
    <dbReference type="NCBI Taxonomy" id="268474"/>
    <lineage>
        <taxon>Eukaryota</taxon>
        <taxon>Metazoa</taxon>
        <taxon>Ecdysozoa</taxon>
        <taxon>Nematoda</taxon>
        <taxon>Enoplea</taxon>
        <taxon>Dorylaimia</taxon>
        <taxon>Trichinellida</taxon>
        <taxon>Trichinellidae</taxon>
        <taxon>Trichinella</taxon>
    </lineage>
</organism>
<evidence type="ECO:0000313" key="3">
    <source>
        <dbReference type="Proteomes" id="UP000054843"/>
    </source>
</evidence>
<keyword evidence="1" id="KW-1133">Transmembrane helix</keyword>
<sequence length="189" mass="21644">LNIYPIINESVMDTVTNMHRTPDYFYILSILLFNHIHFAIMNKSFTLNKFAVDSTTLNAESEWKFWLMQFQDFVQLQELRLWHLKISGKVVQFAYHQLGVSGGVVVDDEHLLTIFEVIFEGDSSADSEAKFAEQRLRTAVGGHRDHVPTLPVHGHGYRPFGQAFGKTKTAASGADAEQHNLQIFRIRHK</sequence>
<keyword evidence="3" id="KW-1185">Reference proteome</keyword>
<name>A0A0V1N7D0_9BILA</name>
<feature type="non-terminal residue" evidence="2">
    <location>
        <position position="1"/>
    </location>
</feature>
<feature type="transmembrane region" description="Helical" evidence="1">
    <location>
        <begin position="24"/>
        <end position="41"/>
    </location>
</feature>
<dbReference type="Proteomes" id="UP000054843">
    <property type="component" value="Unassembled WGS sequence"/>
</dbReference>
<proteinExistence type="predicted"/>
<reference evidence="2 3" key="1">
    <citation type="submission" date="2015-01" db="EMBL/GenBank/DDBJ databases">
        <title>Evolution of Trichinella species and genotypes.</title>
        <authorList>
            <person name="Korhonen P.K."/>
            <person name="Edoardo P."/>
            <person name="Giuseppe L.R."/>
            <person name="Gasser R.B."/>
        </authorList>
    </citation>
    <scope>NUCLEOTIDE SEQUENCE [LARGE SCALE GENOMIC DNA]</scope>
    <source>
        <strain evidence="2">ISS1980</strain>
    </source>
</reference>
<dbReference type="AlphaFoldDB" id="A0A0V1N7D0"/>
<dbReference type="EMBL" id="JYDO01000004">
    <property type="protein sequence ID" value="KRZ79913.1"/>
    <property type="molecule type" value="Genomic_DNA"/>
</dbReference>